<keyword evidence="1" id="KW-1133">Transmembrane helix</keyword>
<keyword evidence="3" id="KW-1185">Reference proteome</keyword>
<sequence length="136" mass="14977">MVLPSLMDVVHQIDTMLPTFNPTVTAMLHLLALAGLAFAFDPDIVSFKGNRVRVLGSYVKDWQAALGVLVLLGVLAFYNRWIELLYGMTILNGQGALGVLVAEVPLIILRKSQRRMNLFWGGLIALGGFLVYLSFV</sequence>
<feature type="transmembrane region" description="Helical" evidence="1">
    <location>
        <begin position="116"/>
        <end position="135"/>
    </location>
</feature>
<dbReference type="EMBL" id="JABUQZ010000001">
    <property type="protein sequence ID" value="NUC72524.1"/>
    <property type="molecule type" value="Genomic_DNA"/>
</dbReference>
<evidence type="ECO:0000256" key="1">
    <source>
        <dbReference type="SAM" id="Phobius"/>
    </source>
</evidence>
<feature type="transmembrane region" description="Helical" evidence="1">
    <location>
        <begin position="84"/>
        <end position="109"/>
    </location>
</feature>
<evidence type="ECO:0000313" key="3">
    <source>
        <dbReference type="Proteomes" id="UP001016761"/>
    </source>
</evidence>
<proteinExistence type="predicted"/>
<protein>
    <submittedName>
        <fullName evidence="2">Uncharacterized protein</fullName>
    </submittedName>
</protein>
<gene>
    <name evidence="2" type="ORF">HTZ84_09420</name>
</gene>
<reference evidence="2 3" key="1">
    <citation type="submission" date="2020-06" db="EMBL/GenBank/DDBJ databases">
        <title>Haloterrigena sp. nov., an extremely halophilic archaeon isolated from a saline sediment.</title>
        <authorList>
            <person name="Liu B.-B."/>
        </authorList>
    </citation>
    <scope>NUCLEOTIDE SEQUENCE [LARGE SCALE GENOMIC DNA]</scope>
    <source>
        <strain evidence="2 3">SYSU A558-1</strain>
    </source>
</reference>
<name>A0ABX2LHD1_9EURY</name>
<feature type="transmembrane region" description="Helical" evidence="1">
    <location>
        <begin position="20"/>
        <end position="40"/>
    </location>
</feature>
<dbReference type="RefSeq" id="WP_174680435.1">
    <property type="nucleotide sequence ID" value="NZ_JABUQZ010000001.1"/>
</dbReference>
<feature type="transmembrane region" description="Helical" evidence="1">
    <location>
        <begin position="61"/>
        <end position="78"/>
    </location>
</feature>
<keyword evidence="1" id="KW-0812">Transmembrane</keyword>
<comment type="caution">
    <text evidence="2">The sequence shown here is derived from an EMBL/GenBank/DDBJ whole genome shotgun (WGS) entry which is preliminary data.</text>
</comment>
<accession>A0ABX2LHD1</accession>
<dbReference type="Proteomes" id="UP001016761">
    <property type="component" value="Unassembled WGS sequence"/>
</dbReference>
<keyword evidence="1" id="KW-0472">Membrane</keyword>
<evidence type="ECO:0000313" key="2">
    <source>
        <dbReference type="EMBL" id="NUC72524.1"/>
    </source>
</evidence>
<organism evidence="2 3">
    <name type="scientific">Haloterrigena gelatinilytica</name>
    <dbReference type="NCBI Taxonomy" id="2741724"/>
    <lineage>
        <taxon>Archaea</taxon>
        <taxon>Methanobacteriati</taxon>
        <taxon>Methanobacteriota</taxon>
        <taxon>Stenosarchaea group</taxon>
        <taxon>Halobacteria</taxon>
        <taxon>Halobacteriales</taxon>
        <taxon>Natrialbaceae</taxon>
        <taxon>Haloterrigena</taxon>
    </lineage>
</organism>